<dbReference type="OrthoDB" id="10252740at2759"/>
<dbReference type="Proteomes" id="UP000789570">
    <property type="component" value="Unassembled WGS sequence"/>
</dbReference>
<evidence type="ECO:0000313" key="2">
    <source>
        <dbReference type="EMBL" id="CAG8471159.1"/>
    </source>
</evidence>
<proteinExistence type="predicted"/>
<dbReference type="PROSITE" id="PS50822">
    <property type="entry name" value="PIWI"/>
    <property type="match status" value="1"/>
</dbReference>
<keyword evidence="3" id="KW-1185">Reference proteome</keyword>
<dbReference type="GO" id="GO:0003676">
    <property type="term" value="F:nucleic acid binding"/>
    <property type="evidence" value="ECO:0007669"/>
    <property type="project" value="InterPro"/>
</dbReference>
<organism evidence="2 3">
    <name type="scientific">Funneliformis caledonium</name>
    <dbReference type="NCBI Taxonomy" id="1117310"/>
    <lineage>
        <taxon>Eukaryota</taxon>
        <taxon>Fungi</taxon>
        <taxon>Fungi incertae sedis</taxon>
        <taxon>Mucoromycota</taxon>
        <taxon>Glomeromycotina</taxon>
        <taxon>Glomeromycetes</taxon>
        <taxon>Glomerales</taxon>
        <taxon>Glomeraceae</taxon>
        <taxon>Funneliformis</taxon>
    </lineage>
</organism>
<evidence type="ECO:0000259" key="1">
    <source>
        <dbReference type="PROSITE" id="PS50822"/>
    </source>
</evidence>
<dbReference type="Gene3D" id="3.30.420.10">
    <property type="entry name" value="Ribonuclease H-like superfamily/Ribonuclease H"/>
    <property type="match status" value="2"/>
</dbReference>
<dbReference type="InterPro" id="IPR003165">
    <property type="entry name" value="Piwi"/>
</dbReference>
<comment type="caution">
    <text evidence="2">The sequence shown here is derived from an EMBL/GenBank/DDBJ whole genome shotgun (WGS) entry which is preliminary data.</text>
</comment>
<protein>
    <submittedName>
        <fullName evidence="2">2337_t:CDS:1</fullName>
    </submittedName>
</protein>
<reference evidence="2" key="1">
    <citation type="submission" date="2021-06" db="EMBL/GenBank/DDBJ databases">
        <authorList>
            <person name="Kallberg Y."/>
            <person name="Tangrot J."/>
            <person name="Rosling A."/>
        </authorList>
    </citation>
    <scope>NUCLEOTIDE SEQUENCE</scope>
    <source>
        <strain evidence="2">UK204</strain>
    </source>
</reference>
<dbReference type="SMART" id="SM00950">
    <property type="entry name" value="Piwi"/>
    <property type="match status" value="1"/>
</dbReference>
<name>A0A9N8VYX0_9GLOM</name>
<dbReference type="Pfam" id="PF02171">
    <property type="entry name" value="Piwi"/>
    <property type="match status" value="2"/>
</dbReference>
<dbReference type="InterPro" id="IPR036397">
    <property type="entry name" value="RNaseH_sf"/>
</dbReference>
<gene>
    <name evidence="2" type="ORF">FCALED_LOCUS2230</name>
</gene>
<sequence length="169" mass="19526">MDAKLSRYATSISVQTGRQEIISDLLLMVRELLKTFYQTCGRKPERIIFYRNSVSESKFELVLYSEIDAVREDRSRNCPVGTLVESTITHPFEFDFYLQSYAGTQGTSYPTHYYVLYDENRFNADLLQSLSYNLYYSNMRCTCAVSVVPPVHYAHLFGSRVGLYSQGKN</sequence>
<dbReference type="InterPro" id="IPR012337">
    <property type="entry name" value="RNaseH-like_sf"/>
</dbReference>
<feature type="domain" description="Piwi" evidence="1">
    <location>
        <begin position="1"/>
        <end position="166"/>
    </location>
</feature>
<dbReference type="SUPFAM" id="SSF53098">
    <property type="entry name" value="Ribonuclease H-like"/>
    <property type="match status" value="1"/>
</dbReference>
<dbReference type="EMBL" id="CAJVPQ010000327">
    <property type="protein sequence ID" value="CAG8471159.1"/>
    <property type="molecule type" value="Genomic_DNA"/>
</dbReference>
<dbReference type="AlphaFoldDB" id="A0A9N8VYX0"/>
<evidence type="ECO:0000313" key="3">
    <source>
        <dbReference type="Proteomes" id="UP000789570"/>
    </source>
</evidence>
<dbReference type="PANTHER" id="PTHR22891">
    <property type="entry name" value="EUKARYOTIC TRANSLATION INITIATION FACTOR 2C"/>
    <property type="match status" value="1"/>
</dbReference>
<accession>A0A9N8VYX0</accession>